<evidence type="ECO:0000256" key="10">
    <source>
        <dbReference type="ARBA" id="ARBA00049406"/>
    </source>
</evidence>
<evidence type="ECO:0000259" key="13">
    <source>
        <dbReference type="Pfam" id="PF03315"/>
    </source>
</evidence>
<dbReference type="GO" id="GO:0003941">
    <property type="term" value="F:L-serine ammonia-lyase activity"/>
    <property type="evidence" value="ECO:0007669"/>
    <property type="project" value="UniProtKB-UniRule"/>
</dbReference>
<reference evidence="14 15" key="1">
    <citation type="submission" date="2014-09" db="EMBL/GenBank/DDBJ databases">
        <title>Sporocytophaga myxococcoides PG-01 genome sequencing.</title>
        <authorList>
            <person name="Liu L."/>
            <person name="Gao P.J."/>
            <person name="Chen G.J."/>
            <person name="Wang L.S."/>
        </authorList>
    </citation>
    <scope>NUCLEOTIDE SEQUENCE [LARGE SCALE GENOMIC DNA]</scope>
    <source>
        <strain evidence="14 15">PG-01</strain>
    </source>
</reference>
<keyword evidence="7 11" id="KW-0408">Iron</keyword>
<dbReference type="PANTHER" id="PTHR30182:SF1">
    <property type="entry name" value="L-SERINE DEHYDRATASE 1"/>
    <property type="match status" value="1"/>
</dbReference>
<dbReference type="EC" id="4.3.1.17" evidence="11"/>
<keyword evidence="9 11" id="KW-0456">Lyase</keyword>
<comment type="similarity">
    <text evidence="3 11">Belongs to the iron-sulfur dependent L-serine dehydratase family.</text>
</comment>
<evidence type="ECO:0000256" key="9">
    <source>
        <dbReference type="ARBA" id="ARBA00023239"/>
    </source>
</evidence>
<dbReference type="GO" id="GO:0046872">
    <property type="term" value="F:metal ion binding"/>
    <property type="evidence" value="ECO:0007669"/>
    <property type="project" value="UniProtKB-KW"/>
</dbReference>
<feature type="domain" description="Serine dehydratase-like alpha subunit" evidence="12">
    <location>
        <begin position="182"/>
        <end position="461"/>
    </location>
</feature>
<dbReference type="PANTHER" id="PTHR30182">
    <property type="entry name" value="L-SERINE DEHYDRATASE"/>
    <property type="match status" value="1"/>
</dbReference>
<dbReference type="FunFam" id="3.30.1330.90:FF:000001">
    <property type="entry name" value="L-serine ammonia-lyase 1"/>
    <property type="match status" value="1"/>
</dbReference>
<evidence type="ECO:0000256" key="2">
    <source>
        <dbReference type="ARBA" id="ARBA00004742"/>
    </source>
</evidence>
<comment type="caution">
    <text evidence="14">The sequence shown here is derived from an EMBL/GenBank/DDBJ whole genome shotgun (WGS) entry which is preliminary data.</text>
</comment>
<gene>
    <name evidence="14" type="ORF">MYP_2929</name>
</gene>
<keyword evidence="4 11" id="KW-0312">Gluconeogenesis</keyword>
<keyword evidence="6 11" id="KW-0479">Metal-binding</keyword>
<dbReference type="Proteomes" id="UP000030185">
    <property type="component" value="Unassembled WGS sequence"/>
</dbReference>
<dbReference type="eggNOG" id="COG1760">
    <property type="taxonomic scope" value="Bacteria"/>
</dbReference>
<keyword evidence="5 11" id="KW-0004">4Fe-4S</keyword>
<evidence type="ECO:0000256" key="4">
    <source>
        <dbReference type="ARBA" id="ARBA00022432"/>
    </source>
</evidence>
<keyword evidence="8 11" id="KW-0411">Iron-sulfur</keyword>
<dbReference type="Gene3D" id="3.30.1330.90">
    <property type="entry name" value="D-3-phosphoglycerate dehydrogenase, domain 3"/>
    <property type="match status" value="1"/>
</dbReference>
<dbReference type="GO" id="GO:0051539">
    <property type="term" value="F:4 iron, 4 sulfur cluster binding"/>
    <property type="evidence" value="ECO:0007669"/>
    <property type="project" value="UniProtKB-UniRule"/>
</dbReference>
<evidence type="ECO:0000313" key="14">
    <source>
        <dbReference type="EMBL" id="GAL85700.1"/>
    </source>
</evidence>
<organism evidence="14 15">
    <name type="scientific">Sporocytophaga myxococcoides</name>
    <dbReference type="NCBI Taxonomy" id="153721"/>
    <lineage>
        <taxon>Bacteria</taxon>
        <taxon>Pseudomonadati</taxon>
        <taxon>Bacteroidota</taxon>
        <taxon>Cytophagia</taxon>
        <taxon>Cytophagales</taxon>
        <taxon>Cytophagaceae</taxon>
        <taxon>Sporocytophaga</taxon>
    </lineage>
</organism>
<evidence type="ECO:0000259" key="12">
    <source>
        <dbReference type="Pfam" id="PF03313"/>
    </source>
</evidence>
<sequence length="471" mass="51304">MGYLSVFDMLKIGIGPSSSHTFGPWTAARKWIHELIFSGIPFNEIKVELYGSLALTGKGHCTDKAILFGLMDLDPEEVDVDLLEAYFNNVREHKMIFPDSLRIRFDLSSDIHFFKTTVLPFHSNGMKFNAFLNEALVAEDIFYSIGGGFIVKEGENETTIADNKELPYPCLNPKDLLTSALKHQMSISDLVLENEKMLRPEIEIKVKLMKLWKVMKEAAYVGCHQEGVLSGGLEVKRRAAALNKQLLRVHEYSNADEWIEAMKVGRDFKKVITRISCLALAINEVNASMGRIVTAPTNGSAGVVPAVLFYYICFSGQEVKNDDICRFLLTAGEIGKYFKTGATISAAAGGCQAEIGVSSSMAAAALTERLGGSPAQVLMAAEIAAEHHLGLTCDPVGGLVQIPCIERNSMGAIKAITASMMALAGNPDHAKVSLENVISTMKQTAENMNEKFKETSLGGLAVNVSVNIPEC</sequence>
<dbReference type="EMBL" id="BBLT01000005">
    <property type="protein sequence ID" value="GAL85700.1"/>
    <property type="molecule type" value="Genomic_DNA"/>
</dbReference>
<keyword evidence="15" id="KW-1185">Reference proteome</keyword>
<evidence type="ECO:0000256" key="1">
    <source>
        <dbReference type="ARBA" id="ARBA00001966"/>
    </source>
</evidence>
<evidence type="ECO:0000256" key="6">
    <source>
        <dbReference type="ARBA" id="ARBA00022723"/>
    </source>
</evidence>
<dbReference type="NCBIfam" id="TIGR00720">
    <property type="entry name" value="sda_mono"/>
    <property type="match status" value="1"/>
</dbReference>
<dbReference type="SUPFAM" id="SSF143548">
    <property type="entry name" value="Serine metabolism enzymes domain"/>
    <property type="match status" value="1"/>
</dbReference>
<comment type="pathway">
    <text evidence="2">Carbohydrate biosynthesis; gluconeogenesis.</text>
</comment>
<dbReference type="STRING" id="153721.MYP_2929"/>
<dbReference type="GO" id="GO:0006094">
    <property type="term" value="P:gluconeogenesis"/>
    <property type="evidence" value="ECO:0007669"/>
    <property type="project" value="UniProtKB-KW"/>
</dbReference>
<evidence type="ECO:0000256" key="8">
    <source>
        <dbReference type="ARBA" id="ARBA00023014"/>
    </source>
</evidence>
<name>A0A098LFE1_9BACT</name>
<evidence type="ECO:0000256" key="7">
    <source>
        <dbReference type="ARBA" id="ARBA00023004"/>
    </source>
</evidence>
<evidence type="ECO:0000256" key="11">
    <source>
        <dbReference type="RuleBase" id="RU366059"/>
    </source>
</evidence>
<dbReference type="InterPro" id="IPR029009">
    <property type="entry name" value="ASB_dom_sf"/>
</dbReference>
<evidence type="ECO:0000256" key="5">
    <source>
        <dbReference type="ARBA" id="ARBA00022485"/>
    </source>
</evidence>
<dbReference type="InterPro" id="IPR005130">
    <property type="entry name" value="Ser_deHydtase-like_asu"/>
</dbReference>
<dbReference type="InterPro" id="IPR004644">
    <property type="entry name" value="Fe-S_L-Ser_mono"/>
</dbReference>
<dbReference type="InterPro" id="IPR051318">
    <property type="entry name" value="Fe-S_L-Ser"/>
</dbReference>
<dbReference type="Pfam" id="PF03315">
    <property type="entry name" value="SDH_beta"/>
    <property type="match status" value="1"/>
</dbReference>
<dbReference type="InterPro" id="IPR005131">
    <property type="entry name" value="Ser_deHydtase_bsu"/>
</dbReference>
<accession>A0A098LFE1</accession>
<feature type="domain" description="Serine dehydratase beta chain" evidence="13">
    <location>
        <begin position="5"/>
        <end position="154"/>
    </location>
</feature>
<dbReference type="RefSeq" id="WP_045464509.1">
    <property type="nucleotide sequence ID" value="NZ_BBLT01000005.1"/>
</dbReference>
<comment type="cofactor">
    <cofactor evidence="1 11">
        <name>[4Fe-4S] cluster</name>
        <dbReference type="ChEBI" id="CHEBI:49883"/>
    </cofactor>
</comment>
<dbReference type="OrthoDB" id="9805537at2"/>
<comment type="catalytic activity">
    <reaction evidence="10 11">
        <text>L-serine = pyruvate + NH4(+)</text>
        <dbReference type="Rhea" id="RHEA:19169"/>
        <dbReference type="ChEBI" id="CHEBI:15361"/>
        <dbReference type="ChEBI" id="CHEBI:28938"/>
        <dbReference type="ChEBI" id="CHEBI:33384"/>
        <dbReference type="EC" id="4.3.1.17"/>
    </reaction>
</comment>
<evidence type="ECO:0000313" key="15">
    <source>
        <dbReference type="Proteomes" id="UP000030185"/>
    </source>
</evidence>
<evidence type="ECO:0000256" key="3">
    <source>
        <dbReference type="ARBA" id="ARBA00008636"/>
    </source>
</evidence>
<dbReference type="AlphaFoldDB" id="A0A098LFE1"/>
<proteinExistence type="inferred from homology"/>
<protein>
    <recommendedName>
        <fullName evidence="11">L-serine dehydratase</fullName>
        <ecNumber evidence="11">4.3.1.17</ecNumber>
    </recommendedName>
</protein>
<dbReference type="Pfam" id="PF03313">
    <property type="entry name" value="SDH_alpha"/>
    <property type="match status" value="1"/>
</dbReference>